<evidence type="ECO:0000313" key="6">
    <source>
        <dbReference type="Proteomes" id="UP001165289"/>
    </source>
</evidence>
<organism evidence="5 6">
    <name type="scientific">Oopsacas minuta</name>
    <dbReference type="NCBI Taxonomy" id="111878"/>
    <lineage>
        <taxon>Eukaryota</taxon>
        <taxon>Metazoa</taxon>
        <taxon>Porifera</taxon>
        <taxon>Hexactinellida</taxon>
        <taxon>Hexasterophora</taxon>
        <taxon>Lyssacinosida</taxon>
        <taxon>Leucopsacidae</taxon>
        <taxon>Oopsacas</taxon>
    </lineage>
</organism>
<feature type="signal peptide" evidence="3">
    <location>
        <begin position="1"/>
        <end position="19"/>
    </location>
</feature>
<keyword evidence="2" id="KW-0472">Membrane</keyword>
<dbReference type="AlphaFoldDB" id="A0AAV7K188"/>
<proteinExistence type="predicted"/>
<feature type="domain" description="DOMON" evidence="4">
    <location>
        <begin position="46"/>
        <end position="159"/>
    </location>
</feature>
<keyword evidence="2" id="KW-0812">Transmembrane</keyword>
<keyword evidence="3" id="KW-0732">Signal</keyword>
<dbReference type="PANTHER" id="PTHR46902">
    <property type="entry name" value="DOMON DOMAIN-CONTAINING PROTEIN FRRS1L"/>
    <property type="match status" value="1"/>
</dbReference>
<feature type="region of interest" description="Disordered" evidence="1">
    <location>
        <begin position="188"/>
        <end position="220"/>
    </location>
</feature>
<dbReference type="Proteomes" id="UP001165289">
    <property type="component" value="Unassembled WGS sequence"/>
</dbReference>
<feature type="chain" id="PRO_5043854681" description="DOMON domain-containing protein" evidence="3">
    <location>
        <begin position="20"/>
        <end position="412"/>
    </location>
</feature>
<name>A0AAV7K188_9METZ</name>
<evidence type="ECO:0000313" key="5">
    <source>
        <dbReference type="EMBL" id="KAI6654026.1"/>
    </source>
</evidence>
<evidence type="ECO:0000256" key="2">
    <source>
        <dbReference type="SAM" id="Phobius"/>
    </source>
</evidence>
<evidence type="ECO:0000259" key="4">
    <source>
        <dbReference type="PROSITE" id="PS50836"/>
    </source>
</evidence>
<dbReference type="InterPro" id="IPR042789">
    <property type="entry name" value="FRRS1L"/>
</dbReference>
<protein>
    <recommendedName>
        <fullName evidence="4">DOMON domain-containing protein</fullName>
    </recommendedName>
</protein>
<dbReference type="PROSITE" id="PS50836">
    <property type="entry name" value="DOMON"/>
    <property type="match status" value="1"/>
</dbReference>
<dbReference type="Gene3D" id="2.60.40.1210">
    <property type="entry name" value="Cellobiose dehydrogenase, cytochrome domain"/>
    <property type="match status" value="2"/>
</dbReference>
<reference evidence="5 6" key="1">
    <citation type="journal article" date="2023" name="BMC Biol.">
        <title>The compact genome of the sponge Oopsacas minuta (Hexactinellida) is lacking key metazoan core genes.</title>
        <authorList>
            <person name="Santini S."/>
            <person name="Schenkelaars Q."/>
            <person name="Jourda C."/>
            <person name="Duchesne M."/>
            <person name="Belahbib H."/>
            <person name="Rocher C."/>
            <person name="Selva M."/>
            <person name="Riesgo A."/>
            <person name="Vervoort M."/>
            <person name="Leys S.P."/>
            <person name="Kodjabachian L."/>
            <person name="Le Bivic A."/>
            <person name="Borchiellini C."/>
            <person name="Claverie J.M."/>
            <person name="Renard E."/>
        </authorList>
    </citation>
    <scope>NUCLEOTIDE SEQUENCE [LARGE SCALE GENOMIC DNA]</scope>
    <source>
        <strain evidence="5">SPO-2</strain>
    </source>
</reference>
<dbReference type="InterPro" id="IPR005018">
    <property type="entry name" value="DOMON_domain"/>
</dbReference>
<sequence length="412" mass="43296">MSKILILILLLSCLGVIHANDLIGVGCDDDTTCIQFSNCAVNTAPTTPNIGTFTTIDDTTVQFQLQYDNAAADWIAMGLSTTQSMPNSNIFMCVRSGANVNLQERFASARARPPEVTSDLTLINSINDASIINCTFNTNILGSPNLNRGAGYYVLLAWGTVSGGSIQQHGGASRCVSSNEIVITTATGIDPTTPTATTPSATTPSATTPSATNPSATTQPSNLLIGERCGTMATCIQFSNCAVNTAPTTPNIGTIYTIDNTTVQFQLQYDNPVADWIAMGLSTTRSMPNSFIFMCVRSGVDVVVLERFASARARPPEVTSDLTLINSINDASIINCTFTTNVLGSPNLNRGAGYYVLLAWGTVSGGLIQQHGSAGRCVTSSEIVITTATGGAPVFSLAISTLVLMLTILFLV</sequence>
<gene>
    <name evidence="5" type="ORF">LOD99_2873</name>
</gene>
<dbReference type="GO" id="GO:0099072">
    <property type="term" value="P:regulation of postsynaptic membrane neurotransmitter receptor levels"/>
    <property type="evidence" value="ECO:0007669"/>
    <property type="project" value="TreeGrafter"/>
</dbReference>
<feature type="transmembrane region" description="Helical" evidence="2">
    <location>
        <begin position="390"/>
        <end position="411"/>
    </location>
</feature>
<evidence type="ECO:0000256" key="1">
    <source>
        <dbReference type="SAM" id="MobiDB-lite"/>
    </source>
</evidence>
<dbReference type="PANTHER" id="PTHR46902:SF1">
    <property type="entry name" value="DOMON DOMAIN-CONTAINING PROTEIN FRRS1L"/>
    <property type="match status" value="1"/>
</dbReference>
<comment type="caution">
    <text evidence="5">The sequence shown here is derived from an EMBL/GenBank/DDBJ whole genome shotgun (WGS) entry which is preliminary data.</text>
</comment>
<keyword evidence="6" id="KW-1185">Reference proteome</keyword>
<keyword evidence="2" id="KW-1133">Transmembrane helix</keyword>
<dbReference type="SUPFAM" id="SSF49344">
    <property type="entry name" value="CBD9-like"/>
    <property type="match status" value="2"/>
</dbReference>
<evidence type="ECO:0000256" key="3">
    <source>
        <dbReference type="SAM" id="SignalP"/>
    </source>
</evidence>
<dbReference type="SMART" id="SM00664">
    <property type="entry name" value="DoH"/>
    <property type="match status" value="2"/>
</dbReference>
<dbReference type="EMBL" id="JAKMXF010000233">
    <property type="protein sequence ID" value="KAI6654026.1"/>
    <property type="molecule type" value="Genomic_DNA"/>
</dbReference>
<accession>A0AAV7K188</accession>
<dbReference type="GO" id="GO:1900449">
    <property type="term" value="P:regulation of glutamate receptor signaling pathway"/>
    <property type="evidence" value="ECO:0007669"/>
    <property type="project" value="InterPro"/>
</dbReference>
<dbReference type="Pfam" id="PF03351">
    <property type="entry name" value="DOMON"/>
    <property type="match status" value="1"/>
</dbReference>